<keyword evidence="1" id="KW-0472">Membrane</keyword>
<proteinExistence type="predicted"/>
<gene>
    <name evidence="2" type="ORF">CYMTET_43635</name>
</gene>
<comment type="caution">
    <text evidence="2">The sequence shown here is derived from an EMBL/GenBank/DDBJ whole genome shotgun (WGS) entry which is preliminary data.</text>
</comment>
<feature type="transmembrane region" description="Helical" evidence="1">
    <location>
        <begin position="91"/>
        <end position="112"/>
    </location>
</feature>
<dbReference type="EMBL" id="LGRX02029423">
    <property type="protein sequence ID" value="KAK3246840.1"/>
    <property type="molecule type" value="Genomic_DNA"/>
</dbReference>
<organism evidence="2 3">
    <name type="scientific">Cymbomonas tetramitiformis</name>
    <dbReference type="NCBI Taxonomy" id="36881"/>
    <lineage>
        <taxon>Eukaryota</taxon>
        <taxon>Viridiplantae</taxon>
        <taxon>Chlorophyta</taxon>
        <taxon>Pyramimonadophyceae</taxon>
        <taxon>Pyramimonadales</taxon>
        <taxon>Pyramimonadaceae</taxon>
        <taxon>Cymbomonas</taxon>
    </lineage>
</organism>
<evidence type="ECO:0000313" key="2">
    <source>
        <dbReference type="EMBL" id="KAK3246840.1"/>
    </source>
</evidence>
<feature type="transmembrane region" description="Helical" evidence="1">
    <location>
        <begin position="30"/>
        <end position="47"/>
    </location>
</feature>
<evidence type="ECO:0000256" key="1">
    <source>
        <dbReference type="SAM" id="Phobius"/>
    </source>
</evidence>
<dbReference type="AlphaFoldDB" id="A0AAE0C3P2"/>
<keyword evidence="1" id="KW-0812">Transmembrane</keyword>
<evidence type="ECO:0000313" key="3">
    <source>
        <dbReference type="Proteomes" id="UP001190700"/>
    </source>
</evidence>
<keyword evidence="1" id="KW-1133">Transmembrane helix</keyword>
<sequence length="118" mass="13071">WWQCAEMVKRLFQCSLVVPFQIMVGEETDIVYAILVTVVAMMSQGYLHPYLSDRDDLLAIGSLCNEFMILFTVLVTTYIPSMSQKNSAIGGTLAGMQCAFAGVFGAIAGYFINRAIQR</sequence>
<feature type="transmembrane region" description="Helical" evidence="1">
    <location>
        <begin position="59"/>
        <end position="79"/>
    </location>
</feature>
<feature type="non-terminal residue" evidence="2">
    <location>
        <position position="1"/>
    </location>
</feature>
<dbReference type="Proteomes" id="UP001190700">
    <property type="component" value="Unassembled WGS sequence"/>
</dbReference>
<accession>A0AAE0C3P2</accession>
<protein>
    <submittedName>
        <fullName evidence="2">Uncharacterized protein</fullName>
    </submittedName>
</protein>
<reference evidence="2 3" key="1">
    <citation type="journal article" date="2015" name="Genome Biol. Evol.">
        <title>Comparative Genomics of a Bacterivorous Green Alga Reveals Evolutionary Causalities and Consequences of Phago-Mixotrophic Mode of Nutrition.</title>
        <authorList>
            <person name="Burns J.A."/>
            <person name="Paasch A."/>
            <person name="Narechania A."/>
            <person name="Kim E."/>
        </authorList>
    </citation>
    <scope>NUCLEOTIDE SEQUENCE [LARGE SCALE GENOMIC DNA]</scope>
    <source>
        <strain evidence="2 3">PLY_AMNH</strain>
    </source>
</reference>
<name>A0AAE0C3P2_9CHLO</name>
<keyword evidence="3" id="KW-1185">Reference proteome</keyword>